<organism evidence="2 3">
    <name type="scientific">Mycobacterium paraffinicum</name>
    <dbReference type="NCBI Taxonomy" id="53378"/>
    <lineage>
        <taxon>Bacteria</taxon>
        <taxon>Bacillati</taxon>
        <taxon>Actinomycetota</taxon>
        <taxon>Actinomycetes</taxon>
        <taxon>Mycobacteriales</taxon>
        <taxon>Mycobacteriaceae</taxon>
        <taxon>Mycobacterium</taxon>
    </lineage>
</organism>
<dbReference type="EMBL" id="MPNT01000032">
    <property type="protein sequence ID" value="OJZ68923.1"/>
    <property type="molecule type" value="Genomic_DNA"/>
</dbReference>
<feature type="transmembrane region" description="Helical" evidence="1">
    <location>
        <begin position="394"/>
        <end position="420"/>
    </location>
</feature>
<reference evidence="2 3" key="1">
    <citation type="submission" date="2016-11" db="EMBL/GenBank/DDBJ databases">
        <title>Genome sequences of unsequenced Mycobacteria.</title>
        <authorList>
            <person name="Greninger A.L."/>
            <person name="Fang F."/>
            <person name="Jerome K.R."/>
        </authorList>
    </citation>
    <scope>NUCLEOTIDE SEQUENCE [LARGE SCALE GENOMIC DNA]</scope>
    <source>
        <strain evidence="2 3">M11</strain>
    </source>
</reference>
<keyword evidence="1" id="KW-0472">Membrane</keyword>
<evidence type="ECO:0000313" key="2">
    <source>
        <dbReference type="EMBL" id="OJZ68923.1"/>
    </source>
</evidence>
<feature type="transmembrane region" description="Helical" evidence="1">
    <location>
        <begin position="222"/>
        <end position="242"/>
    </location>
</feature>
<dbReference type="AlphaFoldDB" id="A0A1Q4HN32"/>
<feature type="transmembrane region" description="Helical" evidence="1">
    <location>
        <begin position="22"/>
        <end position="44"/>
    </location>
</feature>
<dbReference type="PANTHER" id="PTHR35791">
    <property type="entry name" value="UPF0754 MEMBRANE PROTEIN YHEB"/>
    <property type="match status" value="1"/>
</dbReference>
<sequence>MGSGEVKIDIDVDLGNIFVHPAWVYISIPLGAALIGWATKILALKMMFYPLEFKGIRPFLGWQGQIPRMAPKVAATMVDTMMSDIIEPQELFDQLDPDELVKELGEPLRAATTEIVDAIMMSFQPQLWRATPDQVKDLIVIGVEARMPAASREMFDQFKDQLDQFFDVKHMVVTKMVTDKARLVKVFEDMGGTAFKFFVKAGLIFGFIIGLIQAISFGLTGWSWTLPAFGLLTGGLTDYLALQMIFRPIERRTVFPGFKWQGVFQASRDEVIRNYSELMAREIFTAQAILESLLTGPMSDRFFDAIQTEIHQTIDKQMGFAARIISAVGGRKYREMKQQIADIVIKKLPENIGYAEKYFAERINLEEIMVEKMSQMDAQQFENLLRPIFKDDEWIIIVVGAALGFLVGLAQEEIILALVAR</sequence>
<feature type="transmembrane region" description="Helical" evidence="1">
    <location>
        <begin position="197"/>
        <end position="216"/>
    </location>
</feature>
<dbReference type="STRING" id="53378.BRW65_24590"/>
<dbReference type="Proteomes" id="UP000186438">
    <property type="component" value="Unassembled WGS sequence"/>
</dbReference>
<evidence type="ECO:0000313" key="3">
    <source>
        <dbReference type="Proteomes" id="UP000186438"/>
    </source>
</evidence>
<comment type="caution">
    <text evidence="2">The sequence shown here is derived from an EMBL/GenBank/DDBJ whole genome shotgun (WGS) entry which is preliminary data.</text>
</comment>
<evidence type="ECO:0008006" key="4">
    <source>
        <dbReference type="Google" id="ProtNLM"/>
    </source>
</evidence>
<proteinExistence type="predicted"/>
<gene>
    <name evidence="2" type="ORF">BRW65_24590</name>
</gene>
<name>A0A1Q4HN32_9MYCO</name>
<evidence type="ECO:0000256" key="1">
    <source>
        <dbReference type="SAM" id="Phobius"/>
    </source>
</evidence>
<dbReference type="PANTHER" id="PTHR35791:SF1">
    <property type="entry name" value="UPF0754 MEMBRANE PROTEIN YHEB"/>
    <property type="match status" value="1"/>
</dbReference>
<accession>A0A1Q4HN32</accession>
<keyword evidence="1" id="KW-0812">Transmembrane</keyword>
<keyword evidence="3" id="KW-1185">Reference proteome</keyword>
<keyword evidence="1" id="KW-1133">Transmembrane helix</keyword>
<protein>
    <recommendedName>
        <fullName evidence="4">DUF445 domain-containing protein</fullName>
    </recommendedName>
</protein>